<feature type="signal peptide" evidence="1">
    <location>
        <begin position="1"/>
        <end position="24"/>
    </location>
</feature>
<accession>A0A7M5VAQ3</accession>
<dbReference type="EnsemblMetazoa" id="CLYHEMT010568.1">
    <property type="protein sequence ID" value="CLYHEMP010568.1"/>
    <property type="gene ID" value="CLYHEMG010568"/>
</dbReference>
<evidence type="ECO:0000256" key="1">
    <source>
        <dbReference type="SAM" id="SignalP"/>
    </source>
</evidence>
<organism evidence="2 3">
    <name type="scientific">Clytia hemisphaerica</name>
    <dbReference type="NCBI Taxonomy" id="252671"/>
    <lineage>
        <taxon>Eukaryota</taxon>
        <taxon>Metazoa</taxon>
        <taxon>Cnidaria</taxon>
        <taxon>Hydrozoa</taxon>
        <taxon>Hydroidolina</taxon>
        <taxon>Leptothecata</taxon>
        <taxon>Obeliida</taxon>
        <taxon>Clytiidae</taxon>
        <taxon>Clytia</taxon>
    </lineage>
</organism>
<evidence type="ECO:0008006" key="4">
    <source>
        <dbReference type="Google" id="ProtNLM"/>
    </source>
</evidence>
<feature type="chain" id="PRO_5029478597" description="Cnidarian restricted protein" evidence="1">
    <location>
        <begin position="25"/>
        <end position="117"/>
    </location>
</feature>
<keyword evidence="3" id="KW-1185">Reference proteome</keyword>
<dbReference type="Proteomes" id="UP000594262">
    <property type="component" value="Unplaced"/>
</dbReference>
<evidence type="ECO:0000313" key="3">
    <source>
        <dbReference type="Proteomes" id="UP000594262"/>
    </source>
</evidence>
<reference evidence="2" key="1">
    <citation type="submission" date="2021-01" db="UniProtKB">
        <authorList>
            <consortium name="EnsemblMetazoa"/>
        </authorList>
    </citation>
    <scope>IDENTIFICATION</scope>
</reference>
<dbReference type="AlphaFoldDB" id="A0A7M5VAQ3"/>
<evidence type="ECO:0000313" key="2">
    <source>
        <dbReference type="EnsemblMetazoa" id="CLYHEMP010568.1"/>
    </source>
</evidence>
<sequence length="117" mass="13980">MKPKRQKLLILTIVIFYILDNTHACGIGCNFIYDICINNQNVNTQNKLFKCITAKLFCCKLNKNREVKNDEISNDIDKDELSNIKSTLNFLWRWRERYICKSLRYFKCQERSNVNSF</sequence>
<protein>
    <recommendedName>
        <fullName evidence="4">Cnidarian restricted protein</fullName>
    </recommendedName>
</protein>
<name>A0A7M5VAQ3_9CNID</name>
<keyword evidence="1" id="KW-0732">Signal</keyword>
<proteinExistence type="predicted"/>